<protein>
    <submittedName>
        <fullName evidence="2">DUF2285 domain-containing protein</fullName>
    </submittedName>
</protein>
<dbReference type="Proteomes" id="UP000481876">
    <property type="component" value="Unassembled WGS sequence"/>
</dbReference>
<organism evidence="2 3">
    <name type="scientific">Brucella anthropi</name>
    <name type="common">Ochrobactrum anthropi</name>
    <dbReference type="NCBI Taxonomy" id="529"/>
    <lineage>
        <taxon>Bacteria</taxon>
        <taxon>Pseudomonadati</taxon>
        <taxon>Pseudomonadota</taxon>
        <taxon>Alphaproteobacteria</taxon>
        <taxon>Hyphomicrobiales</taxon>
        <taxon>Brucellaceae</taxon>
        <taxon>Brucella/Ochrobactrum group</taxon>
        <taxon>Brucella</taxon>
    </lineage>
</organism>
<gene>
    <name evidence="2" type="ORF">F9L04_25455</name>
</gene>
<proteinExistence type="predicted"/>
<dbReference type="Pfam" id="PF10074">
    <property type="entry name" value="RovC_DNA-bd"/>
    <property type="match status" value="1"/>
</dbReference>
<sequence>MGAVTTSSTRCPWRGSPGNACAVTNPIKGSISRLSPQKKTRCPWRRRSRPAGGCDFPARPGLSALAQSIFWSPVSAPTILTLMQASDMLGIGGPHPLITALGAGLDSPEGTYALHVGTTSIQILLLAGSNPAAPLAAVIPIDADTLGRIEALTRFWRDLYGRKVPADTRLTAQQRRRLRLMIQAADGRMNGASYREIGTVIFGDTRIAAEPWKTSPLRDAVIGLVEGGLAAISGGYLQLLRHRRKS</sequence>
<dbReference type="EMBL" id="WBWS01000053">
    <property type="protein sequence ID" value="KAB2756653.1"/>
    <property type="molecule type" value="Genomic_DNA"/>
</dbReference>
<evidence type="ECO:0000313" key="2">
    <source>
        <dbReference type="EMBL" id="KAB2756653.1"/>
    </source>
</evidence>
<dbReference type="AlphaFoldDB" id="A0A6L3YY96"/>
<accession>A0A6L3YY96</accession>
<dbReference type="InterPro" id="IPR018754">
    <property type="entry name" value="RovC-like_DNA-bd"/>
</dbReference>
<evidence type="ECO:0000259" key="1">
    <source>
        <dbReference type="Pfam" id="PF10074"/>
    </source>
</evidence>
<feature type="domain" description="T6SS Transcription factor RovC-like DNA binding" evidence="1">
    <location>
        <begin position="138"/>
        <end position="241"/>
    </location>
</feature>
<reference evidence="2 3" key="1">
    <citation type="submission" date="2019-09" db="EMBL/GenBank/DDBJ databases">
        <title>Taxonomic organization of the family Brucellaceae based on a phylogenomic approach.</title>
        <authorList>
            <person name="Leclercq S."/>
            <person name="Cloeckaert A."/>
            <person name="Zygmunt M.S."/>
        </authorList>
    </citation>
    <scope>NUCLEOTIDE SEQUENCE [LARGE SCALE GENOMIC DNA]</scope>
    <source>
        <strain evidence="2 3">LMG 3313</strain>
    </source>
</reference>
<name>A0A6L3YY96_BRUAN</name>
<comment type="caution">
    <text evidence="2">The sequence shown here is derived from an EMBL/GenBank/DDBJ whole genome shotgun (WGS) entry which is preliminary data.</text>
</comment>
<evidence type="ECO:0000313" key="3">
    <source>
        <dbReference type="Proteomes" id="UP000481876"/>
    </source>
</evidence>